<comment type="caution">
    <text evidence="3">The sequence shown here is derived from an EMBL/GenBank/DDBJ whole genome shotgun (WGS) entry which is preliminary data.</text>
</comment>
<evidence type="ECO:0000313" key="4">
    <source>
        <dbReference type="Proteomes" id="UP000596742"/>
    </source>
</evidence>
<keyword evidence="1" id="KW-0472">Membrane</keyword>
<protein>
    <recommendedName>
        <fullName evidence="2">VWFD domain-containing protein</fullName>
    </recommendedName>
</protein>
<dbReference type="InterPro" id="IPR001846">
    <property type="entry name" value="VWF_type-D"/>
</dbReference>
<accession>A0A8B6BP48</accession>
<organism evidence="3 4">
    <name type="scientific">Mytilus galloprovincialis</name>
    <name type="common">Mediterranean mussel</name>
    <dbReference type="NCBI Taxonomy" id="29158"/>
    <lineage>
        <taxon>Eukaryota</taxon>
        <taxon>Metazoa</taxon>
        <taxon>Spiralia</taxon>
        <taxon>Lophotrochozoa</taxon>
        <taxon>Mollusca</taxon>
        <taxon>Bivalvia</taxon>
        <taxon>Autobranchia</taxon>
        <taxon>Pteriomorphia</taxon>
        <taxon>Mytilida</taxon>
        <taxon>Mytiloidea</taxon>
        <taxon>Mytilidae</taxon>
        <taxon>Mytilinae</taxon>
        <taxon>Mytilus</taxon>
    </lineage>
</organism>
<keyword evidence="1" id="KW-1133">Transmembrane helix</keyword>
<gene>
    <name evidence="3" type="ORF">MGAL_10B084377</name>
</gene>
<proteinExistence type="predicted"/>
<sequence>VTLPIGTTVSFKYTEKLITYIHVKPSVLDLESAEGLCGYISSQNGKKDDDFRKRNETVATTSKSDFAKSWDVTGTNESLFQENPPILSYQNNLHSYCTCANEAGTQGGLKDHNVLHCNLSQPMEACYDVKTDLSLDSRCSNGNLQPKLASDQLRRGIRSTDDTDDVIDFTPLIISDDVFDESISIEILENNRSYTGPPTISKAVIKHSYMVSCEFANARRKRSTSDATVFADGYEISVSNDGSNYGEVVTLIVYDEECYSCNTVNVTCTAIETCPLTRAEDTETEKEQNGEKDENNIFLPFGIIAGLVVLGALIGLIVYKVKHKDIGHRQIDTAAKGNPTDDIFAINFATQNIPPTMKVLDQRYTPRLKNEYSSASRFSLDFQDGDRRTPDHLFLVENKYN</sequence>
<evidence type="ECO:0000313" key="3">
    <source>
        <dbReference type="EMBL" id="VDH93019.1"/>
    </source>
</evidence>
<evidence type="ECO:0000259" key="2">
    <source>
        <dbReference type="PROSITE" id="PS51233"/>
    </source>
</evidence>
<dbReference type="OrthoDB" id="5989069at2759"/>
<feature type="transmembrane region" description="Helical" evidence="1">
    <location>
        <begin position="297"/>
        <end position="319"/>
    </location>
</feature>
<keyword evidence="1" id="KW-0812">Transmembrane</keyword>
<feature type="non-terminal residue" evidence="3">
    <location>
        <position position="1"/>
    </location>
</feature>
<reference evidence="3" key="1">
    <citation type="submission" date="2018-11" db="EMBL/GenBank/DDBJ databases">
        <authorList>
            <person name="Alioto T."/>
            <person name="Alioto T."/>
        </authorList>
    </citation>
    <scope>NUCLEOTIDE SEQUENCE</scope>
</reference>
<dbReference type="Proteomes" id="UP000596742">
    <property type="component" value="Unassembled WGS sequence"/>
</dbReference>
<name>A0A8B6BP48_MYTGA</name>
<dbReference type="AlphaFoldDB" id="A0A8B6BP48"/>
<feature type="domain" description="VWFD" evidence="2">
    <location>
        <begin position="1"/>
        <end position="79"/>
    </location>
</feature>
<keyword evidence="4" id="KW-1185">Reference proteome</keyword>
<evidence type="ECO:0000256" key="1">
    <source>
        <dbReference type="SAM" id="Phobius"/>
    </source>
</evidence>
<dbReference type="PROSITE" id="PS51233">
    <property type="entry name" value="VWFD"/>
    <property type="match status" value="1"/>
</dbReference>
<dbReference type="EMBL" id="UYJE01000408">
    <property type="protein sequence ID" value="VDH93019.1"/>
    <property type="molecule type" value="Genomic_DNA"/>
</dbReference>